<sequence length="295" mass="33520">MIETECKNGELIKDGQSLLLLALTGLMEYYEHCDFDEEASSNVKKIAKEFKALYDLGKQQSIVIPTTGGTSMTINPRDHFVHILVIYLKQPRTLSRTQVLDEVLTNLLKFINHKRQVQEFTQYGPQILPLVVQILARTNDIDLQTECLRTIESYWDTGPGLLYTRMLLFYQVLPKLVQMTKRDKDGQATSSILQSIISTVFKRVEKQVQYLTDTDGDLLVSCMGRILEFSLLGAFIDYVLNISSKIVETPEESPQNGSPSTKPSPVSLATEELYNKARVVMDWEDHTLSPGELFF</sequence>
<dbReference type="EMBL" id="JATN01000322">
    <property type="protein sequence ID" value="EUC56731.1"/>
    <property type="molecule type" value="Genomic_DNA"/>
</dbReference>
<protein>
    <submittedName>
        <fullName evidence="1">Uncharacterized protein</fullName>
    </submittedName>
</protein>
<dbReference type="SUPFAM" id="SSF48371">
    <property type="entry name" value="ARM repeat"/>
    <property type="match status" value="1"/>
</dbReference>
<dbReference type="Proteomes" id="UP000030108">
    <property type="component" value="Unassembled WGS sequence"/>
</dbReference>
<proteinExistence type="predicted"/>
<evidence type="ECO:0000313" key="2">
    <source>
        <dbReference type="Proteomes" id="UP000030108"/>
    </source>
</evidence>
<evidence type="ECO:0000313" key="1">
    <source>
        <dbReference type="EMBL" id="EUC56731.1"/>
    </source>
</evidence>
<dbReference type="AlphaFoldDB" id="X8J673"/>
<reference evidence="2" key="1">
    <citation type="journal article" date="2014" name="Genome Announc.">
        <title>Draft genome sequence of the plant-pathogenic soil fungus Rhizoctonia solani anastomosis group 3 strain Rhs1AP.</title>
        <authorList>
            <person name="Cubeta M.A."/>
            <person name="Thomas E."/>
            <person name="Dean R.A."/>
            <person name="Jabaji S."/>
            <person name="Neate S.M."/>
            <person name="Tavantzis S."/>
            <person name="Toda T."/>
            <person name="Vilgalys R."/>
            <person name="Bharathan N."/>
            <person name="Fedorova-Abrams N."/>
            <person name="Pakala S.B."/>
            <person name="Pakala S.M."/>
            <person name="Zafar N."/>
            <person name="Joardar V."/>
            <person name="Losada L."/>
            <person name="Nierman W.C."/>
        </authorList>
    </citation>
    <scope>NUCLEOTIDE SEQUENCE [LARGE SCALE GENOMIC DNA]</scope>
    <source>
        <strain evidence="2">AG-3</strain>
    </source>
</reference>
<accession>X8J673</accession>
<organism evidence="1 2">
    <name type="scientific">Rhizoctonia solani AG-3 Rhs1AP</name>
    <dbReference type="NCBI Taxonomy" id="1086054"/>
    <lineage>
        <taxon>Eukaryota</taxon>
        <taxon>Fungi</taxon>
        <taxon>Dikarya</taxon>
        <taxon>Basidiomycota</taxon>
        <taxon>Agaricomycotina</taxon>
        <taxon>Agaricomycetes</taxon>
        <taxon>Cantharellales</taxon>
        <taxon>Ceratobasidiaceae</taxon>
        <taxon>Rhizoctonia</taxon>
    </lineage>
</organism>
<gene>
    <name evidence="1" type="ORF">RSOL_191800</name>
</gene>
<name>X8J673_9AGAM</name>
<comment type="caution">
    <text evidence="1">The sequence shown here is derived from an EMBL/GenBank/DDBJ whole genome shotgun (WGS) entry which is preliminary data.</text>
</comment>
<dbReference type="InterPro" id="IPR016024">
    <property type="entry name" value="ARM-type_fold"/>
</dbReference>
<feature type="non-terminal residue" evidence="1">
    <location>
        <position position="295"/>
    </location>
</feature>